<dbReference type="SMART" id="SM00382">
    <property type="entry name" value="AAA"/>
    <property type="match status" value="1"/>
</dbReference>
<dbReference type="InterPro" id="IPR050168">
    <property type="entry name" value="AAA_ATPase_domain"/>
</dbReference>
<dbReference type="SUPFAM" id="SSF52540">
    <property type="entry name" value="P-loop containing nucleoside triphosphate hydrolases"/>
    <property type="match status" value="1"/>
</dbReference>
<evidence type="ECO:0000256" key="1">
    <source>
        <dbReference type="ARBA" id="ARBA00022741"/>
    </source>
</evidence>
<dbReference type="AlphaFoldDB" id="A0A9Q4C5Q6"/>
<dbReference type="EMBL" id="RKLV01000011">
    <property type="protein sequence ID" value="MCX2819748.1"/>
    <property type="molecule type" value="Genomic_DNA"/>
</dbReference>
<dbReference type="Gene3D" id="3.40.50.300">
    <property type="entry name" value="P-loop containing nucleotide triphosphate hydrolases"/>
    <property type="match status" value="1"/>
</dbReference>
<dbReference type="PANTHER" id="PTHR23077">
    <property type="entry name" value="AAA-FAMILY ATPASE"/>
    <property type="match status" value="1"/>
</dbReference>
<evidence type="ECO:0000259" key="3">
    <source>
        <dbReference type="SMART" id="SM00382"/>
    </source>
</evidence>
<dbReference type="PANTHER" id="PTHR23077:SF171">
    <property type="entry name" value="NUCLEAR VALOSIN-CONTAINING PROTEIN-LIKE"/>
    <property type="match status" value="1"/>
</dbReference>
<gene>
    <name evidence="4" type="ORF">EGH25_10350</name>
</gene>
<dbReference type="InterPro" id="IPR003593">
    <property type="entry name" value="AAA+_ATPase"/>
</dbReference>
<dbReference type="InterPro" id="IPR003959">
    <property type="entry name" value="ATPase_AAA_core"/>
</dbReference>
<dbReference type="RefSeq" id="WP_266088298.1">
    <property type="nucleotide sequence ID" value="NZ_RKLV01000011.1"/>
</dbReference>
<dbReference type="InterPro" id="IPR027417">
    <property type="entry name" value="P-loop_NTPase"/>
</dbReference>
<feature type="domain" description="AAA+ ATPase" evidence="3">
    <location>
        <begin position="129"/>
        <end position="272"/>
    </location>
</feature>
<evidence type="ECO:0000256" key="2">
    <source>
        <dbReference type="ARBA" id="ARBA00022840"/>
    </source>
</evidence>
<dbReference type="Pfam" id="PF00004">
    <property type="entry name" value="AAA"/>
    <property type="match status" value="1"/>
</dbReference>
<keyword evidence="2 4" id="KW-0067">ATP-binding</keyword>
<dbReference type="GO" id="GO:0005524">
    <property type="term" value="F:ATP binding"/>
    <property type="evidence" value="ECO:0007669"/>
    <property type="project" value="UniProtKB-KW"/>
</dbReference>
<proteinExistence type="predicted"/>
<dbReference type="Proteomes" id="UP001149411">
    <property type="component" value="Unassembled WGS sequence"/>
</dbReference>
<dbReference type="GO" id="GO:0016887">
    <property type="term" value="F:ATP hydrolysis activity"/>
    <property type="evidence" value="ECO:0007669"/>
    <property type="project" value="InterPro"/>
</dbReference>
<organism evidence="4 5">
    <name type="scientific">Halorutilus salinus</name>
    <dbReference type="NCBI Taxonomy" id="2487751"/>
    <lineage>
        <taxon>Archaea</taxon>
        <taxon>Methanobacteriati</taxon>
        <taxon>Methanobacteriota</taxon>
        <taxon>Stenosarchaea group</taxon>
        <taxon>Halobacteria</taxon>
        <taxon>Halorutilales</taxon>
        <taxon>Halorutilaceae</taxon>
        <taxon>Halorutilus</taxon>
    </lineage>
</organism>
<reference evidence="4" key="1">
    <citation type="submission" date="2022-09" db="EMBL/GenBank/DDBJ databases">
        <title>Haloadaptaus new haloarchaeum isolated from saline soil.</title>
        <authorList>
            <person name="Duran-Viseras A."/>
            <person name="Sanchez-Porro C."/>
            <person name="Ventosa A."/>
        </authorList>
    </citation>
    <scope>NUCLEOTIDE SEQUENCE</scope>
    <source>
        <strain evidence="4">F3-133</strain>
    </source>
</reference>
<protein>
    <submittedName>
        <fullName evidence="4">ATP-binding protein</fullName>
    </submittedName>
</protein>
<evidence type="ECO:0000313" key="5">
    <source>
        <dbReference type="Proteomes" id="UP001149411"/>
    </source>
</evidence>
<evidence type="ECO:0000313" key="4">
    <source>
        <dbReference type="EMBL" id="MCX2819748.1"/>
    </source>
</evidence>
<comment type="caution">
    <text evidence="4">The sequence shown here is derived from an EMBL/GenBank/DDBJ whole genome shotgun (WGS) entry which is preliminary data.</text>
</comment>
<sequence length="365" mass="40867">MDEFREARVSARKKGGWRDRENLRNFSSEEHSVEEVTDTETRYVFSAEDGEVTEWKRYSMPVEGIKADVEIVVEVRGNQSFEVSDKIAVGGNVFEREPVGVNHVAGLEDEKEKILDFLHGFDKDFGLREQTGLILEGPPGTGKTELVREVCKERYGSVPVTVSGPEILSKWVGESERALRQKFDEAREKSGVLYIDELDAIGRARTESDGSYATQVVAQLLVLLDGVEAKRMSEEGEELKVIASTNEPDAVDPALKRPGRLGNLPVEFEKPGEYEKKAILHHYLEKVRRSEDGTLDSDLEALVTDGDTDGLEHNIIDKLNDSVETGAEIEDWVVESVKLLRKQGEMTLESKTLVEAIQRMDVKGD</sequence>
<name>A0A9Q4C5Q6_9EURY</name>
<keyword evidence="1" id="KW-0547">Nucleotide-binding</keyword>
<keyword evidence="5" id="KW-1185">Reference proteome</keyword>
<accession>A0A9Q4C5Q6</accession>